<feature type="transmembrane region" description="Helical" evidence="7">
    <location>
        <begin position="90"/>
        <end position="109"/>
    </location>
</feature>
<proteinExistence type="predicted"/>
<dbReference type="PANTHER" id="PTHR36838">
    <property type="entry name" value="AUXIN EFFLUX CARRIER FAMILY PROTEIN"/>
    <property type="match status" value="1"/>
</dbReference>
<evidence type="ECO:0000256" key="1">
    <source>
        <dbReference type="ARBA" id="ARBA00004141"/>
    </source>
</evidence>
<dbReference type="Pfam" id="PF03547">
    <property type="entry name" value="Mem_trans"/>
    <property type="match status" value="1"/>
</dbReference>
<evidence type="ECO:0000313" key="8">
    <source>
        <dbReference type="EMBL" id="OSJ01857.1"/>
    </source>
</evidence>
<protein>
    <recommendedName>
        <fullName evidence="10">Transporter</fullName>
    </recommendedName>
</protein>
<evidence type="ECO:0000256" key="3">
    <source>
        <dbReference type="ARBA" id="ARBA00022475"/>
    </source>
</evidence>
<keyword evidence="6 7" id="KW-0472">Membrane</keyword>
<name>A0A1X3GS65_9BRAD</name>
<comment type="caution">
    <text evidence="8">The sequence shown here is derived from an EMBL/GenBank/DDBJ whole genome shotgun (WGS) entry which is preliminary data.</text>
</comment>
<evidence type="ECO:0000313" key="9">
    <source>
        <dbReference type="Proteomes" id="UP000193553"/>
    </source>
</evidence>
<evidence type="ECO:0000256" key="5">
    <source>
        <dbReference type="ARBA" id="ARBA00022989"/>
    </source>
</evidence>
<evidence type="ECO:0000256" key="6">
    <source>
        <dbReference type="ARBA" id="ARBA00023136"/>
    </source>
</evidence>
<dbReference type="PANTHER" id="PTHR36838:SF1">
    <property type="entry name" value="SLR1864 PROTEIN"/>
    <property type="match status" value="1"/>
</dbReference>
<evidence type="ECO:0008006" key="10">
    <source>
        <dbReference type="Google" id="ProtNLM"/>
    </source>
</evidence>
<dbReference type="Proteomes" id="UP000193553">
    <property type="component" value="Unassembled WGS sequence"/>
</dbReference>
<evidence type="ECO:0000256" key="2">
    <source>
        <dbReference type="ARBA" id="ARBA00022448"/>
    </source>
</evidence>
<dbReference type="GO" id="GO:0055085">
    <property type="term" value="P:transmembrane transport"/>
    <property type="evidence" value="ECO:0007669"/>
    <property type="project" value="InterPro"/>
</dbReference>
<dbReference type="EMBL" id="NAFI01000190">
    <property type="protein sequence ID" value="OSJ01857.1"/>
    <property type="molecule type" value="Genomic_DNA"/>
</dbReference>
<feature type="transmembrane region" description="Helical" evidence="7">
    <location>
        <begin position="121"/>
        <end position="144"/>
    </location>
</feature>
<reference evidence="8 9" key="1">
    <citation type="submission" date="2017-03" db="EMBL/GenBank/DDBJ databases">
        <title>Whole genome sequences of fourteen strains of Bradyrhizobium canariense and one strain of Bradyrhizobium japonicum isolated from Lupinus (Papilionoideae: Genisteae) species in Algeria.</title>
        <authorList>
            <person name="Crovadore J."/>
            <person name="Chekireb D."/>
            <person name="Brachmann A."/>
            <person name="Chablais R."/>
            <person name="Cochard B."/>
            <person name="Lefort F."/>
        </authorList>
    </citation>
    <scope>NUCLEOTIDE SEQUENCE [LARGE SCALE GENOMIC DNA]</scope>
    <source>
        <strain evidence="8 9">UBMA195</strain>
    </source>
</reference>
<evidence type="ECO:0000256" key="7">
    <source>
        <dbReference type="SAM" id="Phobius"/>
    </source>
</evidence>
<feature type="transmembrane region" description="Helical" evidence="7">
    <location>
        <begin position="286"/>
        <end position="306"/>
    </location>
</feature>
<keyword evidence="4 7" id="KW-0812">Transmembrane</keyword>
<keyword evidence="3" id="KW-1003">Cell membrane</keyword>
<gene>
    <name evidence="8" type="ORF">BSZ18_39385</name>
</gene>
<feature type="transmembrane region" description="Helical" evidence="7">
    <location>
        <begin position="344"/>
        <end position="368"/>
    </location>
</feature>
<comment type="subcellular location">
    <subcellularLocation>
        <location evidence="1">Membrane</location>
        <topology evidence="1">Multi-pass membrane protein</topology>
    </subcellularLocation>
</comment>
<keyword evidence="5 7" id="KW-1133">Transmembrane helix</keyword>
<dbReference type="GO" id="GO:0016020">
    <property type="term" value="C:membrane"/>
    <property type="evidence" value="ECO:0007669"/>
    <property type="project" value="UniProtKB-SubCell"/>
</dbReference>
<feature type="transmembrane region" description="Helical" evidence="7">
    <location>
        <begin position="56"/>
        <end position="78"/>
    </location>
</feature>
<sequence>MSWNRQCCAKPSASWRSRGSRMACCRSLTEVVREITPRIRRARRIRLQSDWRHEPMLNTIATTLVPVAFVIYLGYRAGSHNAFARTDRALLTRLVLTWLLPPLLLAGILQTPRADLTDYRIPLLFVVGLMVPYLTVLLGCRFVLRYDLRTSALRASLLAFPDMVFMGIPILGQLFGPSSLYPILIANLVPSLLIVPLTTVLLEVGSERQQRAGARAFFKTVAKALREPRVWVPFIGIVLVLLDLRIPEFVISSLKLVGSATTGISLFVAGLIIAEERVELTRAVAVDVLIKNLVHPAAMLAAVLAFGVNGVLAREAILLAALPSAVITTMFAEEHGILESESSTTILATRVLAFATIPIMIAATHHLADL</sequence>
<evidence type="ECO:0000256" key="4">
    <source>
        <dbReference type="ARBA" id="ARBA00022692"/>
    </source>
</evidence>
<dbReference type="InterPro" id="IPR004776">
    <property type="entry name" value="Mem_transp_PIN-like"/>
</dbReference>
<feature type="transmembrane region" description="Helical" evidence="7">
    <location>
        <begin position="181"/>
        <end position="202"/>
    </location>
</feature>
<keyword evidence="2" id="KW-0813">Transport</keyword>
<organism evidence="8 9">
    <name type="scientific">Bradyrhizobium canariense</name>
    <dbReference type="NCBI Taxonomy" id="255045"/>
    <lineage>
        <taxon>Bacteria</taxon>
        <taxon>Pseudomonadati</taxon>
        <taxon>Pseudomonadota</taxon>
        <taxon>Alphaproteobacteria</taxon>
        <taxon>Hyphomicrobiales</taxon>
        <taxon>Nitrobacteraceae</taxon>
        <taxon>Bradyrhizobium</taxon>
    </lineage>
</organism>
<feature type="transmembrane region" description="Helical" evidence="7">
    <location>
        <begin position="156"/>
        <end position="175"/>
    </location>
</feature>
<dbReference type="AlphaFoldDB" id="A0A1X3GS65"/>
<feature type="transmembrane region" description="Helical" evidence="7">
    <location>
        <begin position="256"/>
        <end position="274"/>
    </location>
</feature>
<accession>A0A1X3GS65</accession>